<protein>
    <recommendedName>
        <fullName evidence="4">Type II secretion system protein GspF domain-containing protein</fullName>
    </recommendedName>
</protein>
<dbReference type="AlphaFoldDB" id="A0AAU8PUX3"/>
<evidence type="ECO:0008006" key="4">
    <source>
        <dbReference type="Google" id="ProtNLM"/>
    </source>
</evidence>
<gene>
    <name evidence="2" type="ordered locus">Desku_2455</name>
</gene>
<feature type="transmembrane region" description="Helical" evidence="1">
    <location>
        <begin position="65"/>
        <end position="85"/>
    </location>
</feature>
<feature type="transmembrane region" description="Helical" evidence="1">
    <location>
        <begin position="43"/>
        <end position="59"/>
    </location>
</feature>
<accession>A0AAU8PUX3</accession>
<dbReference type="Proteomes" id="UP000009229">
    <property type="component" value="Chromosome"/>
</dbReference>
<keyword evidence="1" id="KW-1133">Transmembrane helix</keyword>
<evidence type="ECO:0000256" key="1">
    <source>
        <dbReference type="SAM" id="Phobius"/>
    </source>
</evidence>
<organism evidence="2 3">
    <name type="scientific">Desulfofundulus kuznetsovii (strain DSM 6115 / VKM B-1805 / 17)</name>
    <name type="common">Desulfotomaculum kuznetsovii</name>
    <dbReference type="NCBI Taxonomy" id="760568"/>
    <lineage>
        <taxon>Bacteria</taxon>
        <taxon>Bacillati</taxon>
        <taxon>Bacillota</taxon>
        <taxon>Clostridia</taxon>
        <taxon>Eubacteriales</taxon>
        <taxon>Peptococcaceae</taxon>
        <taxon>Desulfofundulus</taxon>
    </lineage>
</organism>
<proteinExistence type="predicted"/>
<dbReference type="EMBL" id="CP002770">
    <property type="protein sequence ID" value="AEG15986.1"/>
    <property type="molecule type" value="Genomic_DNA"/>
</dbReference>
<evidence type="ECO:0000313" key="2">
    <source>
        <dbReference type="EMBL" id="AEG15986.1"/>
    </source>
</evidence>
<feature type="transmembrane region" description="Helical" evidence="1">
    <location>
        <begin position="210"/>
        <end position="231"/>
    </location>
</feature>
<keyword evidence="1" id="KW-0472">Membrane</keyword>
<reference evidence="3" key="1">
    <citation type="submission" date="2011-05" db="EMBL/GenBank/DDBJ databases">
        <title>Complete sequence of Desulfotomaculum kuznetsovii DSM 6115.</title>
        <authorList>
            <person name="Lucas S."/>
            <person name="Han J."/>
            <person name="Lapidus A."/>
            <person name="Cheng J.-F."/>
            <person name="Goodwin L."/>
            <person name="Pitluck S."/>
            <person name="Peters L."/>
            <person name="Mikhailova N."/>
            <person name="Lu M."/>
            <person name="Saunders E."/>
            <person name="Han C."/>
            <person name="Tapia R."/>
            <person name="Land M."/>
            <person name="Hauser L."/>
            <person name="Kyrpides N."/>
            <person name="Ivanova N."/>
            <person name="Pagani I."/>
            <person name="Nazina T."/>
            <person name="Ivanova A."/>
            <person name="Parshina S."/>
            <person name="Kuever J."/>
            <person name="Muyzer G."/>
            <person name="Plugge C."/>
            <person name="Stams A."/>
            <person name="Woyke T."/>
        </authorList>
    </citation>
    <scope>NUCLEOTIDE SEQUENCE [LARGE SCALE GENOMIC DNA]</scope>
    <source>
        <strain evidence="3">DSM 6115 / VKM B-1805 / 17</strain>
    </source>
</reference>
<keyword evidence="1" id="KW-0812">Transmembrane</keyword>
<evidence type="ECO:0000313" key="3">
    <source>
        <dbReference type="Proteomes" id="UP000009229"/>
    </source>
</evidence>
<sequence>MPSPFAVVFETIKEKAHGWLLRKDRALVYRLTGKTPEEVVKRWLLFGVPLGLLVVLLAWESLGALSVAAALILAAAILFALDAAVANEYRRWRDRLVDGIPVLAAFVPAFLETGVVTPRRALELALPFLPEPLRLELDSAVGSVARSGRLDAFDELKERARHPLVDAVCFRLKAGWDTGLKPDVFTDLNEQIRDAQEVAAARATAAKSALVTLVSVIGLLGAGLVFGYPAWKHITGTMGGMFR</sequence>
<dbReference type="KEGG" id="dku:Desku_2455"/>
<keyword evidence="3" id="KW-1185">Reference proteome</keyword>
<name>A0AAU8PUX3_DESK7</name>